<feature type="transmembrane region" description="Helical" evidence="8">
    <location>
        <begin position="14"/>
        <end position="37"/>
    </location>
</feature>
<dbReference type="AlphaFoldDB" id="A0AAF0J7W5"/>
<feature type="transmembrane region" description="Helical" evidence="8">
    <location>
        <begin position="162"/>
        <end position="186"/>
    </location>
</feature>
<evidence type="ECO:0000256" key="8">
    <source>
        <dbReference type="SAM" id="Phobius"/>
    </source>
</evidence>
<evidence type="ECO:0000256" key="6">
    <source>
        <dbReference type="RuleBase" id="RU362091"/>
    </source>
</evidence>
<proteinExistence type="inferred from homology"/>
<feature type="transmembrane region" description="Helical" evidence="8">
    <location>
        <begin position="198"/>
        <end position="217"/>
    </location>
</feature>
<feature type="compositionally biased region" description="Basic and acidic residues" evidence="7">
    <location>
        <begin position="550"/>
        <end position="562"/>
    </location>
</feature>
<dbReference type="PROSITE" id="PS50283">
    <property type="entry name" value="NA_SOLUT_SYMP_3"/>
    <property type="match status" value="1"/>
</dbReference>
<feature type="transmembrane region" description="Helical" evidence="8">
    <location>
        <begin position="430"/>
        <end position="451"/>
    </location>
</feature>
<feature type="transmembrane region" description="Helical" evidence="8">
    <location>
        <begin position="401"/>
        <end position="424"/>
    </location>
</feature>
<gene>
    <name evidence="9" type="ORF">MCUN1_003530</name>
</gene>
<comment type="subcellular location">
    <subcellularLocation>
        <location evidence="1">Membrane</location>
        <topology evidence="1">Multi-pass membrane protein</topology>
    </subcellularLocation>
</comment>
<feature type="transmembrane region" description="Helical" evidence="8">
    <location>
        <begin position="458"/>
        <end position="481"/>
    </location>
</feature>
<dbReference type="PANTHER" id="PTHR46154:SF1">
    <property type="entry name" value="ACTIVE TRANSPORTER, PUTATIVE (AFU_ORTHOLOGUE AFUA_1G17570)-RELATED"/>
    <property type="match status" value="1"/>
</dbReference>
<keyword evidence="10" id="KW-1185">Reference proteome</keyword>
<evidence type="ECO:0000256" key="5">
    <source>
        <dbReference type="ARBA" id="ARBA00023136"/>
    </source>
</evidence>
<evidence type="ECO:0000256" key="2">
    <source>
        <dbReference type="ARBA" id="ARBA00006434"/>
    </source>
</evidence>
<dbReference type="NCBIfam" id="TIGR00813">
    <property type="entry name" value="sss"/>
    <property type="match status" value="1"/>
</dbReference>
<feature type="transmembrane region" description="Helical" evidence="8">
    <location>
        <begin position="298"/>
        <end position="318"/>
    </location>
</feature>
<protein>
    <recommendedName>
        <fullName evidence="11">Urea active transporter</fullName>
    </recommendedName>
</protein>
<feature type="transmembrane region" description="Helical" evidence="8">
    <location>
        <begin position="626"/>
        <end position="648"/>
    </location>
</feature>
<feature type="transmembrane region" description="Helical" evidence="8">
    <location>
        <begin position="58"/>
        <end position="79"/>
    </location>
</feature>
<dbReference type="EMBL" id="CP119881">
    <property type="protein sequence ID" value="WFD36643.1"/>
    <property type="molecule type" value="Genomic_DNA"/>
</dbReference>
<dbReference type="CDD" id="cd11476">
    <property type="entry name" value="SLC5sbd_DUR3"/>
    <property type="match status" value="1"/>
</dbReference>
<dbReference type="InterPro" id="IPR001734">
    <property type="entry name" value="Na/solute_symporter"/>
</dbReference>
<evidence type="ECO:0008006" key="11">
    <source>
        <dbReference type="Google" id="ProtNLM"/>
    </source>
</evidence>
<organism evidence="9 10">
    <name type="scientific">Malassezia cuniculi</name>
    <dbReference type="NCBI Taxonomy" id="948313"/>
    <lineage>
        <taxon>Eukaryota</taxon>
        <taxon>Fungi</taxon>
        <taxon>Dikarya</taxon>
        <taxon>Basidiomycota</taxon>
        <taxon>Ustilaginomycotina</taxon>
        <taxon>Malasseziomycetes</taxon>
        <taxon>Malasseziales</taxon>
        <taxon>Malasseziaceae</taxon>
        <taxon>Malassezia</taxon>
    </lineage>
</organism>
<dbReference type="Proteomes" id="UP001219933">
    <property type="component" value="Chromosome 5"/>
</dbReference>
<feature type="transmembrane region" description="Helical" evidence="8">
    <location>
        <begin position="339"/>
        <end position="366"/>
    </location>
</feature>
<feature type="transmembrane region" description="Helical" evidence="8">
    <location>
        <begin position="131"/>
        <end position="156"/>
    </location>
</feature>
<sequence length="668" mass="70922">MSESSIVPPLSQGWGYGVIIGIGMAFAVVMMGVTHLLRKYAHEDNNSFETYSTAGRSVGVGLTATAVISSWAWSTALLSSSTVTYSYGVGGAYWFGAGCIVQICLFALLAIQSKLKTPHAHTILEVVKVRYGTVAHIVYMALCLINNLIAVINMLLGASASISALTGMHTVASIFLLPVGVCLYTISGGLRATFVTDWAHTVALFIIVLYLALKTLTSEQLGSLHDLWEAVKAAGVQSPVDGNYNGSYLTMTSPSAVEFGILHTLGNFGLVIMDSSYWQKAYSADNAAATPGYLLGGIVYFGLPWCLGTVMGLASIALQHTPDWPTFGRAVTTAEVNSGLILPYAGMTVAGSAGAVAVVIVVFMAVTSTTSAELIAVSSIVSSDIYHTYIRPSASGKSIMVVSHLACVGFTIVSCAVSVAVYYGGGSLTWTLYFLGVITCPGMVTMPLTVLWSRQSKVAAIVSPIVGLFAGLATWLSTAYYYGGEVSVASTGLTLPCVFGTVASAGVPAVLTVILSFVFPDDEPFKWSKFNAIELIEDDSISEDSTPSVDDEKFSETSDPEHAGSAPPELASYKLKPGHIPTAGEVKYMQRMSIVAGSTAAFLFLVIWIIWPFSMYGTRFEFSESFFSGWVVVSLIWVFAGLLVVVFLPPIDGRHKIIQIIRGVTLGK</sequence>
<dbReference type="PANTHER" id="PTHR46154">
    <property type="match status" value="1"/>
</dbReference>
<feature type="transmembrane region" description="Helical" evidence="8">
    <location>
        <begin position="594"/>
        <end position="614"/>
    </location>
</feature>
<dbReference type="GO" id="GO:0015204">
    <property type="term" value="F:urea transmembrane transporter activity"/>
    <property type="evidence" value="ECO:0007669"/>
    <property type="project" value="InterPro"/>
</dbReference>
<accession>A0AAF0J7W5</accession>
<reference evidence="9" key="1">
    <citation type="submission" date="2023-03" db="EMBL/GenBank/DDBJ databases">
        <title>Mating type loci evolution in Malassezia.</title>
        <authorList>
            <person name="Coelho M.A."/>
        </authorList>
    </citation>
    <scope>NUCLEOTIDE SEQUENCE</scope>
    <source>
        <strain evidence="9">CBS 11721</strain>
    </source>
</reference>
<evidence type="ECO:0000256" key="7">
    <source>
        <dbReference type="SAM" id="MobiDB-lite"/>
    </source>
</evidence>
<name>A0AAF0J7W5_9BASI</name>
<feature type="transmembrane region" description="Helical" evidence="8">
    <location>
        <begin position="493"/>
        <end position="519"/>
    </location>
</feature>
<evidence type="ECO:0000256" key="1">
    <source>
        <dbReference type="ARBA" id="ARBA00004141"/>
    </source>
</evidence>
<comment type="similarity">
    <text evidence="2 6">Belongs to the sodium:solute symporter (SSF) (TC 2.A.21) family.</text>
</comment>
<keyword evidence="4 8" id="KW-1133">Transmembrane helix</keyword>
<keyword evidence="3 8" id="KW-0812">Transmembrane</keyword>
<keyword evidence="5 8" id="KW-0472">Membrane</keyword>
<evidence type="ECO:0000313" key="9">
    <source>
        <dbReference type="EMBL" id="WFD36643.1"/>
    </source>
</evidence>
<feature type="region of interest" description="Disordered" evidence="7">
    <location>
        <begin position="542"/>
        <end position="569"/>
    </location>
</feature>
<dbReference type="Gene3D" id="1.20.1730.10">
    <property type="entry name" value="Sodium/glucose cotransporter"/>
    <property type="match status" value="1"/>
</dbReference>
<evidence type="ECO:0000256" key="3">
    <source>
        <dbReference type="ARBA" id="ARBA00022692"/>
    </source>
</evidence>
<dbReference type="InterPro" id="IPR038377">
    <property type="entry name" value="Na/Glc_symporter_sf"/>
</dbReference>
<dbReference type="InterPro" id="IPR031155">
    <property type="entry name" value="DUR"/>
</dbReference>
<dbReference type="GO" id="GO:0005886">
    <property type="term" value="C:plasma membrane"/>
    <property type="evidence" value="ECO:0007669"/>
    <property type="project" value="TreeGrafter"/>
</dbReference>
<dbReference type="Pfam" id="PF00474">
    <property type="entry name" value="SSF"/>
    <property type="match status" value="1"/>
</dbReference>
<evidence type="ECO:0000313" key="10">
    <source>
        <dbReference type="Proteomes" id="UP001219933"/>
    </source>
</evidence>
<feature type="transmembrane region" description="Helical" evidence="8">
    <location>
        <begin position="91"/>
        <end position="111"/>
    </location>
</feature>
<evidence type="ECO:0000256" key="4">
    <source>
        <dbReference type="ARBA" id="ARBA00022989"/>
    </source>
</evidence>